<dbReference type="SUPFAM" id="SSF49464">
    <property type="entry name" value="Carboxypeptidase regulatory domain-like"/>
    <property type="match status" value="1"/>
</dbReference>
<dbReference type="InterPro" id="IPR039426">
    <property type="entry name" value="TonB-dep_rcpt-like"/>
</dbReference>
<reference evidence="9 10" key="1">
    <citation type="submission" date="2018-11" db="EMBL/GenBank/DDBJ databases">
        <authorList>
            <person name="Zhou Z."/>
            <person name="Wang G."/>
        </authorList>
    </citation>
    <scope>NUCLEOTIDE SEQUENCE [LARGE SCALE GENOMIC DNA]</scope>
    <source>
        <strain evidence="9 10">KCTC52004</strain>
    </source>
</reference>
<sequence length="1119" mass="123812">MTLLLLAATVHIHATGYGQQRISLYERNTPLEKVLDKIEQQSGYSFWLQTELLQKSNKVSLYLKNAQLEMVLSEVFKNQPLTYSIINKTIVIKKKAETGAAKTSATDPSTSIESRPRLNLESGGELARKRLDLLADKIQIPRNTVMIVTGTVTDEAGQGLPGVSIVVKNTTQGTTTDADGKFRINVEKPAVLVFSFVGYATQEVPIGNRNNLDIQLVADDKILSEVVVVGYGTQSRRNVTGSVTKVDMKQTENLPNTNVAQALRGRVAGVQFTDNGRPGQGGTILIRGQRSISAGNNPLIILDGIFFDGSLNDINPGDVESMEVLKDASATAIYGARAANGVILISSKRGTSEKPTIRISSYYGSSSWSYKPKLLSPERYIEKTLEWRRQSGLDADPAKISGYLTATEAKNYAAGNVIDPWEVVSQSAGIQNYDLSISGRSGQTNYFISGNFNKEKGLIYNDMAGRSSVRINLDNQITKWLKVGVNAQYAERDLSGIESNVGNAFGTSPFNAVWLDEAKTDPNPFPNEDGLIGSINYDAIIKKNRELQRNLFANFYAIVDIPFVKGLTYRINYSPNYRWYNLDNFSPIYQRNKINSTGSASRRTDLNKNWVLENILTYTRQIGADHNFDVTLLYGRNQAYSESVTATGTDFTGASDVNGWNNLLLAKIQTASTSASNIDAISTMARLNYRFKDRYLLTLTTRRDGNSVFGANNKFGIFPSAALAWIASDEPFLKSVPWINLLKVRASYGSVGNQAISAYQSLTRQGQVQYVFGDGGTTSTGIFPANLANPNLSWETTTTANFGVDFEIWKGRVGGTVEYYNMDTKDLLLSRQLPSPTGFANILTNVGATNNKGVEITLNTLNMQRGAFEWSSNLTFSTNKNRIVHIYRSDVDGDGVEDNDIGNKWFVGQPISIVYDYRIDGVYQQDDQIPSNQKAGFYRLQDVNNDGKIDASDRQVLGSLQPKYRWSFTNTAKYGPFSLMLMLNALQGWIAPNPKLALVSDAGSIGSGNFPGRAANFQDVGWWTPENRSNTQTSLVYTNPYNHGYYQSRDFVRVQEVALAYEFPRNLVNRLKMSNLRAYVSGRNLYTFTPWQGMDPESGNQSNSFPTPRTVSVGVNMSF</sequence>
<evidence type="ECO:0000256" key="6">
    <source>
        <dbReference type="ARBA" id="ARBA00023237"/>
    </source>
</evidence>
<dbReference type="NCBIfam" id="TIGR04057">
    <property type="entry name" value="SusC_RagA_signa"/>
    <property type="match status" value="1"/>
</dbReference>
<dbReference type="InterPro" id="IPR012910">
    <property type="entry name" value="Plug_dom"/>
</dbReference>
<dbReference type="EMBL" id="RQJO01000009">
    <property type="protein sequence ID" value="RRB02951.1"/>
    <property type="molecule type" value="Genomic_DNA"/>
</dbReference>
<accession>A0A3P1BPG2</accession>
<evidence type="ECO:0000313" key="9">
    <source>
        <dbReference type="EMBL" id="RRB02951.1"/>
    </source>
</evidence>
<evidence type="ECO:0000313" key="10">
    <source>
        <dbReference type="Proteomes" id="UP000271925"/>
    </source>
</evidence>
<protein>
    <submittedName>
        <fullName evidence="9">SusC/RagA family TonB-linked outer membrane protein</fullName>
    </submittedName>
</protein>
<dbReference type="FunFam" id="2.60.40.1120:FF:000003">
    <property type="entry name" value="Outer membrane protein Omp121"/>
    <property type="match status" value="1"/>
</dbReference>
<evidence type="ECO:0000256" key="1">
    <source>
        <dbReference type="ARBA" id="ARBA00004571"/>
    </source>
</evidence>
<keyword evidence="5 7" id="KW-0472">Membrane</keyword>
<name>A0A3P1BPG2_9BACT</name>
<evidence type="ECO:0000256" key="7">
    <source>
        <dbReference type="PROSITE-ProRule" id="PRU01360"/>
    </source>
</evidence>
<organism evidence="9 10">
    <name type="scientific">Larkinella rosea</name>
    <dbReference type="NCBI Taxonomy" id="2025312"/>
    <lineage>
        <taxon>Bacteria</taxon>
        <taxon>Pseudomonadati</taxon>
        <taxon>Bacteroidota</taxon>
        <taxon>Cytophagia</taxon>
        <taxon>Cytophagales</taxon>
        <taxon>Spirosomataceae</taxon>
        <taxon>Larkinella</taxon>
    </lineage>
</organism>
<dbReference type="Pfam" id="PF13715">
    <property type="entry name" value="CarbopepD_reg_2"/>
    <property type="match status" value="1"/>
</dbReference>
<dbReference type="InterPro" id="IPR023997">
    <property type="entry name" value="TonB-dep_OMP_SusC/RagA_CS"/>
</dbReference>
<comment type="caution">
    <text evidence="9">The sequence shown here is derived from an EMBL/GenBank/DDBJ whole genome shotgun (WGS) entry which is preliminary data.</text>
</comment>
<proteinExistence type="inferred from homology"/>
<keyword evidence="3 7" id="KW-1134">Transmembrane beta strand</keyword>
<keyword evidence="10" id="KW-1185">Reference proteome</keyword>
<dbReference type="GO" id="GO:0009279">
    <property type="term" value="C:cell outer membrane"/>
    <property type="evidence" value="ECO:0007669"/>
    <property type="project" value="UniProtKB-SubCell"/>
</dbReference>
<evidence type="ECO:0000256" key="2">
    <source>
        <dbReference type="ARBA" id="ARBA00022448"/>
    </source>
</evidence>
<dbReference type="PROSITE" id="PS52016">
    <property type="entry name" value="TONB_DEPENDENT_REC_3"/>
    <property type="match status" value="1"/>
</dbReference>
<dbReference type="Gene3D" id="2.170.130.10">
    <property type="entry name" value="TonB-dependent receptor, plug domain"/>
    <property type="match status" value="1"/>
</dbReference>
<dbReference type="NCBIfam" id="TIGR04056">
    <property type="entry name" value="OMP_RagA_SusC"/>
    <property type="match status" value="1"/>
</dbReference>
<feature type="domain" description="TonB-dependent receptor plug" evidence="8">
    <location>
        <begin position="236"/>
        <end position="342"/>
    </location>
</feature>
<evidence type="ECO:0000256" key="5">
    <source>
        <dbReference type="ARBA" id="ARBA00023136"/>
    </source>
</evidence>
<dbReference type="Gene3D" id="2.60.40.1120">
    <property type="entry name" value="Carboxypeptidase-like, regulatory domain"/>
    <property type="match status" value="1"/>
</dbReference>
<dbReference type="InterPro" id="IPR036942">
    <property type="entry name" value="Beta-barrel_TonB_sf"/>
</dbReference>
<keyword evidence="4 7" id="KW-0812">Transmembrane</keyword>
<comment type="subcellular location">
    <subcellularLocation>
        <location evidence="1 7">Cell outer membrane</location>
        <topology evidence="1 7">Multi-pass membrane protein</topology>
    </subcellularLocation>
</comment>
<dbReference type="OrthoDB" id="9768177at2"/>
<dbReference type="SUPFAM" id="SSF56935">
    <property type="entry name" value="Porins"/>
    <property type="match status" value="1"/>
</dbReference>
<gene>
    <name evidence="9" type="ORF">EHT25_19130</name>
</gene>
<comment type="similarity">
    <text evidence="7">Belongs to the TonB-dependent receptor family.</text>
</comment>
<evidence type="ECO:0000256" key="4">
    <source>
        <dbReference type="ARBA" id="ARBA00022692"/>
    </source>
</evidence>
<dbReference type="InterPro" id="IPR008969">
    <property type="entry name" value="CarboxyPept-like_regulatory"/>
</dbReference>
<keyword evidence="6 7" id="KW-0998">Cell outer membrane</keyword>
<dbReference type="InterPro" id="IPR037066">
    <property type="entry name" value="Plug_dom_sf"/>
</dbReference>
<dbReference type="InterPro" id="IPR023996">
    <property type="entry name" value="TonB-dep_OMP_SusC/RagA"/>
</dbReference>
<keyword evidence="2 7" id="KW-0813">Transport</keyword>
<dbReference type="AlphaFoldDB" id="A0A3P1BPG2"/>
<dbReference type="Gene3D" id="2.40.170.20">
    <property type="entry name" value="TonB-dependent receptor, beta-barrel domain"/>
    <property type="match status" value="1"/>
</dbReference>
<evidence type="ECO:0000259" key="8">
    <source>
        <dbReference type="Pfam" id="PF07715"/>
    </source>
</evidence>
<dbReference type="Proteomes" id="UP000271925">
    <property type="component" value="Unassembled WGS sequence"/>
</dbReference>
<dbReference type="Pfam" id="PF07715">
    <property type="entry name" value="Plug"/>
    <property type="match status" value="1"/>
</dbReference>
<evidence type="ECO:0000256" key="3">
    <source>
        <dbReference type="ARBA" id="ARBA00022452"/>
    </source>
</evidence>